<dbReference type="Proteomes" id="UP000054683">
    <property type="component" value="Unassembled WGS sequence"/>
</dbReference>
<protein>
    <submittedName>
        <fullName evidence="2">Tfp pilus assembly protein PilE</fullName>
    </submittedName>
</protein>
<dbReference type="AlphaFoldDB" id="A0A158F090"/>
<sequence length="148" mass="15759">MTTIVTMTTVHRGFTLLELMITLGVAAIIATFAMPVYREQVARGHRLDAVTALYRAAQYVESARTVSSNDAATRLPLGFDQAPALGTAVYVLRTFGESEQNGGYSIEAEPVDAGDACGIYSLDATGARSNRSAEKLTPPKVVACWSGK</sequence>
<keyword evidence="1" id="KW-1133">Transmembrane helix</keyword>
<dbReference type="SUPFAM" id="SSF54523">
    <property type="entry name" value="Pili subunits"/>
    <property type="match status" value="1"/>
</dbReference>
<dbReference type="Gene3D" id="3.30.700.10">
    <property type="entry name" value="Glycoprotein, Type 4 Pilin"/>
    <property type="match status" value="1"/>
</dbReference>
<organism evidence="2 3">
    <name type="scientific">Caballeronia udeis</name>
    <dbReference type="NCBI Taxonomy" id="1232866"/>
    <lineage>
        <taxon>Bacteria</taxon>
        <taxon>Pseudomonadati</taxon>
        <taxon>Pseudomonadota</taxon>
        <taxon>Betaproteobacteria</taxon>
        <taxon>Burkholderiales</taxon>
        <taxon>Burkholderiaceae</taxon>
        <taxon>Caballeronia</taxon>
    </lineage>
</organism>
<evidence type="ECO:0000313" key="2">
    <source>
        <dbReference type="EMBL" id="SAL13228.1"/>
    </source>
</evidence>
<reference evidence="2 3" key="1">
    <citation type="submission" date="2016-01" db="EMBL/GenBank/DDBJ databases">
        <authorList>
            <person name="Oliw E.H."/>
        </authorList>
    </citation>
    <scope>NUCLEOTIDE SEQUENCE [LARGE SCALE GENOMIC DNA]</scope>
    <source>
        <strain evidence="2">LMG 27134</strain>
    </source>
</reference>
<name>A0A158F090_9BURK</name>
<proteinExistence type="predicted"/>
<keyword evidence="1" id="KW-0472">Membrane</keyword>
<accession>A0A158F090</accession>
<dbReference type="PROSITE" id="PS00409">
    <property type="entry name" value="PROKAR_NTER_METHYL"/>
    <property type="match status" value="1"/>
</dbReference>
<dbReference type="InterPro" id="IPR045584">
    <property type="entry name" value="Pilin-like"/>
</dbReference>
<dbReference type="Pfam" id="PF16732">
    <property type="entry name" value="ComP_DUS"/>
    <property type="match status" value="1"/>
</dbReference>
<feature type="transmembrane region" description="Helical" evidence="1">
    <location>
        <begin position="16"/>
        <end position="37"/>
    </location>
</feature>
<dbReference type="EMBL" id="FCOK02000002">
    <property type="protein sequence ID" value="SAL13228.1"/>
    <property type="molecule type" value="Genomic_DNA"/>
</dbReference>
<gene>
    <name evidence="2" type="ORF">AWB69_00467</name>
</gene>
<dbReference type="NCBIfam" id="TIGR02532">
    <property type="entry name" value="IV_pilin_GFxxxE"/>
    <property type="match status" value="1"/>
</dbReference>
<evidence type="ECO:0000256" key="1">
    <source>
        <dbReference type="SAM" id="Phobius"/>
    </source>
</evidence>
<evidence type="ECO:0000313" key="3">
    <source>
        <dbReference type="Proteomes" id="UP000054683"/>
    </source>
</evidence>
<dbReference type="RefSeq" id="WP_231936954.1">
    <property type="nucleotide sequence ID" value="NZ_FCOK02000002.1"/>
</dbReference>
<dbReference type="InterPro" id="IPR012902">
    <property type="entry name" value="N_methyl_site"/>
</dbReference>
<dbReference type="GO" id="GO:0043683">
    <property type="term" value="P:type IV pilus assembly"/>
    <property type="evidence" value="ECO:0007669"/>
    <property type="project" value="InterPro"/>
</dbReference>
<keyword evidence="1" id="KW-0812">Transmembrane</keyword>
<dbReference type="Pfam" id="PF07963">
    <property type="entry name" value="N_methyl"/>
    <property type="match status" value="1"/>
</dbReference>
<dbReference type="InterPro" id="IPR031982">
    <property type="entry name" value="PilE-like"/>
</dbReference>